<feature type="compositionally biased region" description="Basic and acidic residues" evidence="1">
    <location>
        <begin position="1"/>
        <end position="13"/>
    </location>
</feature>
<sequence length="181" mass="20082">MESPHQDGRNEVRRRSRAGRGRRESGGRERVSFANFGITDSAFKNQSIMVSIQYGPFNSNITTESTIIGKLRVARDSIAMHTSWRSNSDIACATRTQGTTLSEAFTTATHLCPMIRIAQEAISRAEAGSSEARACKRKERKKNKSAVRHKQRVVLVTSLHTHVAVDVQAGRVSMCDLVHRS</sequence>
<reference evidence="2 3" key="1">
    <citation type="journal article" date="2015" name="Proc. Natl. Acad. Sci. U.S.A.">
        <title>The resurrection genome of Boea hygrometrica: A blueprint for survival of dehydration.</title>
        <authorList>
            <person name="Xiao L."/>
            <person name="Yang G."/>
            <person name="Zhang L."/>
            <person name="Yang X."/>
            <person name="Zhao S."/>
            <person name="Ji Z."/>
            <person name="Zhou Q."/>
            <person name="Hu M."/>
            <person name="Wang Y."/>
            <person name="Chen M."/>
            <person name="Xu Y."/>
            <person name="Jin H."/>
            <person name="Xiao X."/>
            <person name="Hu G."/>
            <person name="Bao F."/>
            <person name="Hu Y."/>
            <person name="Wan P."/>
            <person name="Li L."/>
            <person name="Deng X."/>
            <person name="Kuang T."/>
            <person name="Xiang C."/>
            <person name="Zhu J.K."/>
            <person name="Oliver M.J."/>
            <person name="He Y."/>
        </authorList>
    </citation>
    <scope>NUCLEOTIDE SEQUENCE [LARGE SCALE GENOMIC DNA]</scope>
    <source>
        <strain evidence="3">cv. XS01</strain>
    </source>
</reference>
<feature type="region of interest" description="Disordered" evidence="1">
    <location>
        <begin position="1"/>
        <end position="28"/>
    </location>
</feature>
<protein>
    <submittedName>
        <fullName evidence="2">Uncharacterized protein</fullName>
    </submittedName>
</protein>
<evidence type="ECO:0000313" key="2">
    <source>
        <dbReference type="EMBL" id="KZV49352.1"/>
    </source>
</evidence>
<organism evidence="2 3">
    <name type="scientific">Dorcoceras hygrometricum</name>
    <dbReference type="NCBI Taxonomy" id="472368"/>
    <lineage>
        <taxon>Eukaryota</taxon>
        <taxon>Viridiplantae</taxon>
        <taxon>Streptophyta</taxon>
        <taxon>Embryophyta</taxon>
        <taxon>Tracheophyta</taxon>
        <taxon>Spermatophyta</taxon>
        <taxon>Magnoliopsida</taxon>
        <taxon>eudicotyledons</taxon>
        <taxon>Gunneridae</taxon>
        <taxon>Pentapetalae</taxon>
        <taxon>asterids</taxon>
        <taxon>lamiids</taxon>
        <taxon>Lamiales</taxon>
        <taxon>Gesneriaceae</taxon>
        <taxon>Didymocarpoideae</taxon>
        <taxon>Trichosporeae</taxon>
        <taxon>Loxocarpinae</taxon>
        <taxon>Dorcoceras</taxon>
    </lineage>
</organism>
<name>A0A2Z7CQK7_9LAMI</name>
<gene>
    <name evidence="2" type="ORF">F511_37893</name>
</gene>
<dbReference type="AlphaFoldDB" id="A0A2Z7CQK7"/>
<accession>A0A2Z7CQK7</accession>
<dbReference type="Proteomes" id="UP000250235">
    <property type="component" value="Unassembled WGS sequence"/>
</dbReference>
<feature type="region of interest" description="Disordered" evidence="1">
    <location>
        <begin position="128"/>
        <end position="148"/>
    </location>
</feature>
<dbReference type="EMBL" id="KQ993065">
    <property type="protein sequence ID" value="KZV49352.1"/>
    <property type="molecule type" value="Genomic_DNA"/>
</dbReference>
<evidence type="ECO:0000313" key="3">
    <source>
        <dbReference type="Proteomes" id="UP000250235"/>
    </source>
</evidence>
<evidence type="ECO:0000256" key="1">
    <source>
        <dbReference type="SAM" id="MobiDB-lite"/>
    </source>
</evidence>
<feature type="compositionally biased region" description="Basic residues" evidence="1">
    <location>
        <begin position="135"/>
        <end position="148"/>
    </location>
</feature>
<proteinExistence type="predicted"/>
<keyword evidence="3" id="KW-1185">Reference proteome</keyword>